<dbReference type="PANTHER" id="PTHR42879">
    <property type="entry name" value="3-OXOACYL-(ACYL-CARRIER-PROTEIN) REDUCTASE"/>
    <property type="match status" value="1"/>
</dbReference>
<dbReference type="PRINTS" id="PR00081">
    <property type="entry name" value="GDHRDH"/>
</dbReference>
<dbReference type="RefSeq" id="WP_194561467.1">
    <property type="nucleotide sequence ID" value="NZ_JADKPV010000001.1"/>
</dbReference>
<name>A0A8J7GAT4_9BACL</name>
<dbReference type="NCBIfam" id="NF047420">
    <property type="entry name" value="EF_P_mod_YmfI"/>
    <property type="match status" value="1"/>
</dbReference>
<dbReference type="Pfam" id="PF13561">
    <property type="entry name" value="adh_short_C2"/>
    <property type="match status" value="1"/>
</dbReference>
<dbReference type="Gene3D" id="3.40.50.720">
    <property type="entry name" value="NAD(P)-binding Rossmann-like Domain"/>
    <property type="match status" value="1"/>
</dbReference>
<evidence type="ECO:0000256" key="1">
    <source>
        <dbReference type="ARBA" id="ARBA00006484"/>
    </source>
</evidence>
<gene>
    <name evidence="2" type="ORF">IRY55_01395</name>
</gene>
<comment type="caution">
    <text evidence="2">The sequence shown here is derived from an EMBL/GenBank/DDBJ whole genome shotgun (WGS) entry which is preliminary data.</text>
</comment>
<dbReference type="SUPFAM" id="SSF51735">
    <property type="entry name" value="NAD(P)-binding Rossmann-fold domains"/>
    <property type="match status" value="1"/>
</dbReference>
<dbReference type="PANTHER" id="PTHR42879:SF2">
    <property type="entry name" value="3-OXOACYL-[ACYL-CARRIER-PROTEIN] REDUCTASE FABG"/>
    <property type="match status" value="1"/>
</dbReference>
<comment type="similarity">
    <text evidence="1">Belongs to the short-chain dehydrogenases/reductases (SDR) family.</text>
</comment>
<dbReference type="CDD" id="cd05233">
    <property type="entry name" value="SDR_c"/>
    <property type="match status" value="1"/>
</dbReference>
<proteinExistence type="inferred from homology"/>
<dbReference type="InterPro" id="IPR036291">
    <property type="entry name" value="NAD(P)-bd_dom_sf"/>
</dbReference>
<dbReference type="EMBL" id="JADKPV010000001">
    <property type="protein sequence ID" value="MBF4500001.1"/>
    <property type="molecule type" value="Genomic_DNA"/>
</dbReference>
<organism evidence="2 3">
    <name type="scientific">Savagea serpentis</name>
    <dbReference type="NCBI Taxonomy" id="2785297"/>
    <lineage>
        <taxon>Bacteria</taxon>
        <taxon>Bacillati</taxon>
        <taxon>Bacillota</taxon>
        <taxon>Bacilli</taxon>
        <taxon>Bacillales</taxon>
        <taxon>Caryophanaceae</taxon>
        <taxon>Savagea</taxon>
    </lineage>
</organism>
<dbReference type="AlphaFoldDB" id="A0A8J7GAT4"/>
<accession>A0A8J7GAT4</accession>
<evidence type="ECO:0000313" key="3">
    <source>
        <dbReference type="Proteomes" id="UP000622653"/>
    </source>
</evidence>
<keyword evidence="3" id="KW-1185">Reference proteome</keyword>
<dbReference type="Proteomes" id="UP000622653">
    <property type="component" value="Unassembled WGS sequence"/>
</dbReference>
<dbReference type="InterPro" id="IPR050259">
    <property type="entry name" value="SDR"/>
</dbReference>
<reference evidence="2" key="1">
    <citation type="submission" date="2020-11" db="EMBL/GenBank/DDBJ databases">
        <title>Multidrug resistant novel bacterium Savagea serpentis sp. nov., isolated from the scats of a vine snake (Ahaetulla nasuta).</title>
        <authorList>
            <person name="Venkata Ramana V."/>
            <person name="Vikas Patil S."/>
            <person name="Yogita Lugani V."/>
        </authorList>
    </citation>
    <scope>NUCLEOTIDE SEQUENCE</scope>
    <source>
        <strain evidence="2">SN6</strain>
    </source>
</reference>
<sequence>MKFALVLGASGEIGHAICRELAQDGWSLYLHYSTNVSRIEQLLQQLETMYPEQYFLPMQANLYDPEQVEKLAQSIVEVEAIIVAHGVELLKLVSDTTDEEMDYLWKVHVQSPIKIISTLSARMQHKLVSYVIFIGSIWGSAGAANEVLYSTVKGAQHAFVRAYAKEVASLGIRVNGVAPGWIDTKMNRMFNEEERKEAQTSIPLQQIGTPADVANYVTFLVSGRADYMTGEVINLNGGWYIS</sequence>
<protein>
    <submittedName>
        <fullName evidence="2">SDR family oxidoreductase</fullName>
    </submittedName>
</protein>
<dbReference type="InterPro" id="IPR002347">
    <property type="entry name" value="SDR_fam"/>
</dbReference>
<evidence type="ECO:0000313" key="2">
    <source>
        <dbReference type="EMBL" id="MBF4500001.1"/>
    </source>
</evidence>